<dbReference type="PROSITE" id="PS51384">
    <property type="entry name" value="FAD_FR"/>
    <property type="match status" value="1"/>
</dbReference>
<keyword evidence="10" id="KW-0408">Iron</keyword>
<comment type="cofactor">
    <cofactor evidence="1">
        <name>FAD</name>
        <dbReference type="ChEBI" id="CHEBI:57692"/>
    </cofactor>
</comment>
<gene>
    <name evidence="16" type="ORF">SAMN04487855_1365</name>
    <name evidence="15" type="ORF">SAMN05216589_0259</name>
</gene>
<evidence type="ECO:0000259" key="14">
    <source>
        <dbReference type="PROSITE" id="PS51384"/>
    </source>
</evidence>
<dbReference type="GO" id="GO:0050660">
    <property type="term" value="F:flavin adenine dinucleotide binding"/>
    <property type="evidence" value="ECO:0007669"/>
    <property type="project" value="TreeGrafter"/>
</dbReference>
<dbReference type="SUPFAM" id="SSF63380">
    <property type="entry name" value="Riboflavin synthase domain-like"/>
    <property type="match status" value="1"/>
</dbReference>
<sequence length="444" mass="48782">MKSKATGITLVAFIAAVVFSWGASLPVELGQGLSTRWDVYEQSLYLTGVLSIALMSLTMVLATRPVWLDPLLGGLDRIYQLHKWAGILAVSFGVAHWLVEMGDDWIKDLFGRGARLAGADASGMLDSIRDAAEDLGEWGIYLAIGMLLLSLWRAFPYKFWRYLHRGMPALYLLLVFHAAWLLPVQWWTQPVGLLLAPLLLAGSLASLHSMGGRVGHRRKTRGRVVSVRAHAAGITEVVCQLDAGWQGHRPGQFALVSFERLEGAHPFTIASADQGDARVTFQIKALGDYTRDLASRLNVGQPVLIEGPYGCFDYNRSKPGARQIWVAAGVGVTPFLAWLEECQNDPARAPAADLHYCTRDAASDPLAARLGELCATLPSIRLRIHDSHQGERLTADQLAPASLPRRGVDLWFCGPVGLARSLREGMRTGTGARLRFHQEAFQMR</sequence>
<dbReference type="OrthoDB" id="9796486at2"/>
<dbReference type="Gene3D" id="3.40.50.80">
    <property type="entry name" value="Nucleotide-binding domain of ferredoxin-NADP reductase (FNR) module"/>
    <property type="match status" value="1"/>
</dbReference>
<dbReference type="InterPro" id="IPR017927">
    <property type="entry name" value="FAD-bd_FR_type"/>
</dbReference>
<dbReference type="AlphaFoldDB" id="A0A1I4KSA4"/>
<keyword evidence="7" id="KW-0274">FAD</keyword>
<evidence type="ECO:0000256" key="2">
    <source>
        <dbReference type="ARBA" id="ARBA00004141"/>
    </source>
</evidence>
<evidence type="ECO:0000256" key="4">
    <source>
        <dbReference type="ARBA" id="ARBA00022692"/>
    </source>
</evidence>
<proteinExistence type="predicted"/>
<dbReference type="InterPro" id="IPR013130">
    <property type="entry name" value="Fe3_Rdtase_TM_dom"/>
</dbReference>
<dbReference type="GO" id="GO:0051537">
    <property type="term" value="F:2 iron, 2 sulfur cluster binding"/>
    <property type="evidence" value="ECO:0007669"/>
    <property type="project" value="UniProtKB-KW"/>
</dbReference>
<evidence type="ECO:0000256" key="12">
    <source>
        <dbReference type="ARBA" id="ARBA00023136"/>
    </source>
</evidence>
<dbReference type="EMBL" id="FOGN01000001">
    <property type="protein sequence ID" value="SER34441.1"/>
    <property type="molecule type" value="Genomic_DNA"/>
</dbReference>
<evidence type="ECO:0000256" key="11">
    <source>
        <dbReference type="ARBA" id="ARBA00023014"/>
    </source>
</evidence>
<keyword evidence="6" id="KW-0479">Metal-binding</keyword>
<keyword evidence="12 13" id="KW-0472">Membrane</keyword>
<feature type="domain" description="FAD-binding FR-type" evidence="14">
    <location>
        <begin position="217"/>
        <end position="315"/>
    </location>
</feature>
<feature type="transmembrane region" description="Helical" evidence="13">
    <location>
        <begin position="193"/>
        <end position="211"/>
    </location>
</feature>
<dbReference type="Gene3D" id="2.40.30.10">
    <property type="entry name" value="Translation factors"/>
    <property type="match status" value="1"/>
</dbReference>
<dbReference type="PANTHER" id="PTHR47354:SF8">
    <property type="entry name" value="1,2-PHENYLACETYL-COA EPOXIDASE, SUBUNIT E"/>
    <property type="match status" value="1"/>
</dbReference>
<feature type="transmembrane region" description="Helical" evidence="13">
    <location>
        <begin position="81"/>
        <end position="99"/>
    </location>
</feature>
<evidence type="ECO:0000256" key="5">
    <source>
        <dbReference type="ARBA" id="ARBA00022714"/>
    </source>
</evidence>
<evidence type="ECO:0000256" key="8">
    <source>
        <dbReference type="ARBA" id="ARBA00022989"/>
    </source>
</evidence>
<keyword evidence="17" id="KW-1185">Reference proteome</keyword>
<evidence type="ECO:0000256" key="6">
    <source>
        <dbReference type="ARBA" id="ARBA00022723"/>
    </source>
</evidence>
<dbReference type="SUPFAM" id="SSF52343">
    <property type="entry name" value="Ferredoxin reductase-like, C-terminal NADP-linked domain"/>
    <property type="match status" value="1"/>
</dbReference>
<evidence type="ECO:0000313" key="16">
    <source>
        <dbReference type="EMBL" id="SFL81635.1"/>
    </source>
</evidence>
<protein>
    <submittedName>
        <fullName evidence="16">Predicted ferric reductase</fullName>
    </submittedName>
</protein>
<dbReference type="GO" id="GO:0016020">
    <property type="term" value="C:membrane"/>
    <property type="evidence" value="ECO:0007669"/>
    <property type="project" value="UniProtKB-SubCell"/>
</dbReference>
<reference evidence="17 18" key="1">
    <citation type="submission" date="2016-10" db="EMBL/GenBank/DDBJ databases">
        <authorList>
            <person name="de Groot N.N."/>
        </authorList>
    </citation>
    <scope>NUCLEOTIDE SEQUENCE [LARGE SCALE GENOMIC DNA]</scope>
    <source>
        <strain evidence="16 17">CGMCC 1.9095</strain>
        <strain evidence="15 18">DSM 22558</strain>
    </source>
</reference>
<dbReference type="GO" id="GO:0046872">
    <property type="term" value="F:metal ion binding"/>
    <property type="evidence" value="ECO:0007669"/>
    <property type="project" value="UniProtKB-KW"/>
</dbReference>
<dbReference type="EMBL" id="FOUA01000001">
    <property type="protein sequence ID" value="SFL81635.1"/>
    <property type="molecule type" value="Genomic_DNA"/>
</dbReference>
<evidence type="ECO:0000256" key="1">
    <source>
        <dbReference type="ARBA" id="ARBA00001974"/>
    </source>
</evidence>
<evidence type="ECO:0000313" key="15">
    <source>
        <dbReference type="EMBL" id="SER34441.1"/>
    </source>
</evidence>
<dbReference type="RefSeq" id="WP_074777354.1">
    <property type="nucleotide sequence ID" value="NZ_FOGN01000001.1"/>
</dbReference>
<evidence type="ECO:0000256" key="9">
    <source>
        <dbReference type="ARBA" id="ARBA00023002"/>
    </source>
</evidence>
<dbReference type="CDD" id="cd06198">
    <property type="entry name" value="FNR_like_3"/>
    <property type="match status" value="1"/>
</dbReference>
<dbReference type="InterPro" id="IPR017938">
    <property type="entry name" value="Riboflavin_synthase-like_b-brl"/>
</dbReference>
<evidence type="ECO:0000256" key="13">
    <source>
        <dbReference type="SAM" id="Phobius"/>
    </source>
</evidence>
<feature type="transmembrane region" description="Helical" evidence="13">
    <location>
        <begin position="138"/>
        <end position="155"/>
    </location>
</feature>
<dbReference type="STRING" id="653930.SAMN05216589_0259"/>
<feature type="transmembrane region" description="Helical" evidence="13">
    <location>
        <begin position="167"/>
        <end position="187"/>
    </location>
</feature>
<dbReference type="Proteomes" id="UP000186904">
    <property type="component" value="Unassembled WGS sequence"/>
</dbReference>
<dbReference type="PANTHER" id="PTHR47354">
    <property type="entry name" value="NADH OXIDOREDUCTASE HCR"/>
    <property type="match status" value="1"/>
</dbReference>
<evidence type="ECO:0000313" key="17">
    <source>
        <dbReference type="Proteomes" id="UP000186599"/>
    </source>
</evidence>
<organism evidence="16 17">
    <name type="scientific">Halopseudomonas bauzanensis</name>
    <dbReference type="NCBI Taxonomy" id="653930"/>
    <lineage>
        <taxon>Bacteria</taxon>
        <taxon>Pseudomonadati</taxon>
        <taxon>Pseudomonadota</taxon>
        <taxon>Gammaproteobacteria</taxon>
        <taxon>Pseudomonadales</taxon>
        <taxon>Pseudomonadaceae</taxon>
        <taxon>Halopseudomonas</taxon>
    </lineage>
</organism>
<keyword evidence="4 13" id="KW-0812">Transmembrane</keyword>
<keyword evidence="11" id="KW-0411">Iron-sulfur</keyword>
<name>A0A1I4KSA4_9GAMM</name>
<dbReference type="GO" id="GO:0016491">
    <property type="term" value="F:oxidoreductase activity"/>
    <property type="evidence" value="ECO:0007669"/>
    <property type="project" value="UniProtKB-KW"/>
</dbReference>
<keyword evidence="3" id="KW-0285">Flavoprotein</keyword>
<dbReference type="Proteomes" id="UP000186599">
    <property type="component" value="Unassembled WGS sequence"/>
</dbReference>
<keyword evidence="9" id="KW-0560">Oxidoreductase</keyword>
<dbReference type="InterPro" id="IPR050415">
    <property type="entry name" value="MRET"/>
</dbReference>
<comment type="subcellular location">
    <subcellularLocation>
        <location evidence="2">Membrane</location>
        <topology evidence="2">Multi-pass membrane protein</topology>
    </subcellularLocation>
</comment>
<keyword evidence="8 13" id="KW-1133">Transmembrane helix</keyword>
<accession>A0A1I4KSA4</accession>
<evidence type="ECO:0000256" key="7">
    <source>
        <dbReference type="ARBA" id="ARBA00022827"/>
    </source>
</evidence>
<evidence type="ECO:0000256" key="3">
    <source>
        <dbReference type="ARBA" id="ARBA00022630"/>
    </source>
</evidence>
<dbReference type="Pfam" id="PF01794">
    <property type="entry name" value="Ferric_reduct"/>
    <property type="match status" value="1"/>
</dbReference>
<dbReference type="Pfam" id="PF08022">
    <property type="entry name" value="FAD_binding_8"/>
    <property type="match status" value="1"/>
</dbReference>
<keyword evidence="5" id="KW-0001">2Fe-2S</keyword>
<dbReference type="InterPro" id="IPR013112">
    <property type="entry name" value="FAD-bd_8"/>
</dbReference>
<evidence type="ECO:0000256" key="10">
    <source>
        <dbReference type="ARBA" id="ARBA00023004"/>
    </source>
</evidence>
<dbReference type="InterPro" id="IPR039261">
    <property type="entry name" value="FNR_nucleotide-bd"/>
</dbReference>
<evidence type="ECO:0000313" key="18">
    <source>
        <dbReference type="Proteomes" id="UP000186904"/>
    </source>
</evidence>
<feature type="transmembrane region" description="Helical" evidence="13">
    <location>
        <begin position="44"/>
        <end position="61"/>
    </location>
</feature>